<dbReference type="InterPro" id="IPR014729">
    <property type="entry name" value="Rossmann-like_a/b/a_fold"/>
</dbReference>
<evidence type="ECO:0000256" key="2">
    <source>
        <dbReference type="ARBA" id="ARBA00022741"/>
    </source>
</evidence>
<dbReference type="PANTHER" id="PTHR46268:SF27">
    <property type="entry name" value="UNIVERSAL STRESS PROTEIN RV2623"/>
    <property type="match status" value="1"/>
</dbReference>
<evidence type="ECO:0000313" key="5">
    <source>
        <dbReference type="EMBL" id="WWX25125.1"/>
    </source>
</evidence>
<dbReference type="Proteomes" id="UP001375370">
    <property type="component" value="Chromosome"/>
</dbReference>
<dbReference type="RefSeq" id="WP_338737265.1">
    <property type="nucleotide sequence ID" value="NZ_CP146612.1"/>
</dbReference>
<sequence>MTYSRILIPLDGSESAEQALLFAREVAGPGTELVLFSVCPEDDLRLCRLNNVYLEVQARSLNADGVNTRVHTEPGEMGESLKRYAAKEKIDLVVACRQPHTDLNREDKVLNNLVSKKCSLLLIKPGEVNTKIKRIILPLDGSITSEDVLPYVMELAGATGAEIILLSVNSFPDIPSDRPASAKPSWEEYALILMKEVREQASSYLERISEEFDQHGIKKQTQVVFGGVAESILKAAEDEKADLIAMGTHARTGFDRWVFGSVAATVSAMTRLPMLLVRSTEN</sequence>
<evidence type="ECO:0000256" key="1">
    <source>
        <dbReference type="ARBA" id="ARBA00008791"/>
    </source>
</evidence>
<evidence type="ECO:0000313" key="6">
    <source>
        <dbReference type="Proteomes" id="UP001375370"/>
    </source>
</evidence>
<organism evidence="5 6">
    <name type="scientific">Candidatus Dehalogenimonas loeffleri</name>
    <dbReference type="NCBI Taxonomy" id="3127115"/>
    <lineage>
        <taxon>Bacteria</taxon>
        <taxon>Bacillati</taxon>
        <taxon>Chloroflexota</taxon>
        <taxon>Dehalococcoidia</taxon>
        <taxon>Dehalococcoidales</taxon>
        <taxon>Dehalococcoidaceae</taxon>
        <taxon>Dehalogenimonas</taxon>
    </lineage>
</organism>
<protein>
    <submittedName>
        <fullName evidence="5">Universal stress protein</fullName>
    </submittedName>
</protein>
<feature type="domain" description="UspA" evidence="4">
    <location>
        <begin position="3"/>
        <end position="105"/>
    </location>
</feature>
<dbReference type="CDD" id="cd00293">
    <property type="entry name" value="USP-like"/>
    <property type="match status" value="1"/>
</dbReference>
<feature type="domain" description="UspA" evidence="4">
    <location>
        <begin position="132"/>
        <end position="278"/>
    </location>
</feature>
<accession>A0ABZ2J9R0</accession>
<reference evidence="5 6" key="1">
    <citation type="submission" date="2024-03" db="EMBL/GenBank/DDBJ databases">
        <title>A Dehalogenimonas Isolated from Estuarine Sediments Dihaloeliminates Chlorinated Alkanes.</title>
        <authorList>
            <person name="Yang Y."/>
            <person name="Wang H."/>
        </authorList>
    </citation>
    <scope>NUCLEOTIDE SEQUENCE [LARGE SCALE GENOMIC DNA]</scope>
    <source>
        <strain evidence="5 6">W</strain>
    </source>
</reference>
<dbReference type="SUPFAM" id="SSF52402">
    <property type="entry name" value="Adenine nucleotide alpha hydrolases-like"/>
    <property type="match status" value="2"/>
</dbReference>
<dbReference type="InterPro" id="IPR006015">
    <property type="entry name" value="Universal_stress_UspA"/>
</dbReference>
<keyword evidence="3" id="KW-0067">ATP-binding</keyword>
<proteinExistence type="inferred from homology"/>
<evidence type="ECO:0000259" key="4">
    <source>
        <dbReference type="Pfam" id="PF00582"/>
    </source>
</evidence>
<dbReference type="PANTHER" id="PTHR46268">
    <property type="entry name" value="STRESS RESPONSE PROTEIN NHAX"/>
    <property type="match status" value="1"/>
</dbReference>
<name>A0ABZ2J9R0_9CHLR</name>
<keyword evidence="2" id="KW-0547">Nucleotide-binding</keyword>
<dbReference type="Pfam" id="PF00582">
    <property type="entry name" value="Usp"/>
    <property type="match status" value="2"/>
</dbReference>
<dbReference type="EMBL" id="CP146612">
    <property type="protein sequence ID" value="WWX25125.1"/>
    <property type="molecule type" value="Genomic_DNA"/>
</dbReference>
<keyword evidence="6" id="KW-1185">Reference proteome</keyword>
<dbReference type="PRINTS" id="PR01438">
    <property type="entry name" value="UNVRSLSTRESS"/>
</dbReference>
<gene>
    <name evidence="5" type="ORF">V8247_07645</name>
</gene>
<dbReference type="Gene3D" id="3.40.50.620">
    <property type="entry name" value="HUPs"/>
    <property type="match status" value="2"/>
</dbReference>
<dbReference type="InterPro" id="IPR006016">
    <property type="entry name" value="UspA"/>
</dbReference>
<comment type="similarity">
    <text evidence="1">Belongs to the universal stress protein A family.</text>
</comment>
<evidence type="ECO:0000256" key="3">
    <source>
        <dbReference type="ARBA" id="ARBA00022840"/>
    </source>
</evidence>